<name>A0A7W8NDS1_9DEIO</name>
<accession>A0A7W8NDS1</accession>
<dbReference type="GO" id="GO:0045437">
    <property type="term" value="F:uridine nucleosidase activity"/>
    <property type="evidence" value="ECO:0007669"/>
    <property type="project" value="UniProtKB-ARBA"/>
</dbReference>
<comment type="caution">
    <text evidence="4">The sequence shown here is derived from an EMBL/GenBank/DDBJ whole genome shotgun (WGS) entry which is preliminary data.</text>
</comment>
<keyword evidence="1 4" id="KW-0378">Hydrolase</keyword>
<dbReference type="Proteomes" id="UP000552709">
    <property type="component" value="Unassembled WGS sequence"/>
</dbReference>
<evidence type="ECO:0000313" key="4">
    <source>
        <dbReference type="EMBL" id="MBB5363524.1"/>
    </source>
</evidence>
<dbReference type="EC" id="3.2.2.1" evidence="4"/>
<keyword evidence="5" id="KW-1185">Reference proteome</keyword>
<sequence>MRKFIIDTDTGSDDAVALVMALRDETVDVLALTIVAGNVPMKQGAQNALYTVELCGRTTPVYEGLAAPIMRPLQTAQFVHGEDGMGDLGLPLFGRVPADGHAVDILIDTINRFPGEITLVTLGPLSNVALALLRDPSIAGKLHACYVMGGVGQGPGNITPVGEYNIWADPEAADIVFSAGLPLTMIGWDVSWKYATFAPDDVQRLREIGTPLAHFCVDIQAVLDVWAKENTDIPGFDLPDPIAMAVALDERIATTIRERYVKVETHSELCRGQTMVDHLRSTQQPPNTRIVLDADRDRFMAMLHRAVAPSLSPA</sequence>
<dbReference type="GO" id="GO:0006152">
    <property type="term" value="P:purine nucleoside catabolic process"/>
    <property type="evidence" value="ECO:0007669"/>
    <property type="project" value="TreeGrafter"/>
</dbReference>
<evidence type="ECO:0000256" key="1">
    <source>
        <dbReference type="ARBA" id="ARBA00022801"/>
    </source>
</evidence>
<reference evidence="4 5" key="1">
    <citation type="submission" date="2020-08" db="EMBL/GenBank/DDBJ databases">
        <title>Genomic Encyclopedia of Type Strains, Phase IV (KMG-IV): sequencing the most valuable type-strain genomes for metagenomic binning, comparative biology and taxonomic classification.</title>
        <authorList>
            <person name="Goeker M."/>
        </authorList>
    </citation>
    <scope>NUCLEOTIDE SEQUENCE [LARGE SCALE GENOMIC DNA]</scope>
    <source>
        <strain evidence="4 5">DSM 27939</strain>
    </source>
</reference>
<dbReference type="GO" id="GO:0008477">
    <property type="term" value="F:purine nucleosidase activity"/>
    <property type="evidence" value="ECO:0007669"/>
    <property type="project" value="UniProtKB-EC"/>
</dbReference>
<feature type="domain" description="Inosine/uridine-preferring nucleoside hydrolase" evidence="3">
    <location>
        <begin position="5"/>
        <end position="300"/>
    </location>
</feature>
<dbReference type="RefSeq" id="WP_184132632.1">
    <property type="nucleotide sequence ID" value="NZ_JACHFL010000006.1"/>
</dbReference>
<dbReference type="InterPro" id="IPR023186">
    <property type="entry name" value="IUNH"/>
</dbReference>
<dbReference type="AlphaFoldDB" id="A0A7W8NDS1"/>
<dbReference type="InterPro" id="IPR015910">
    <property type="entry name" value="I/U_nuclsd_hydro_CS"/>
</dbReference>
<dbReference type="GO" id="GO:0005829">
    <property type="term" value="C:cytosol"/>
    <property type="evidence" value="ECO:0007669"/>
    <property type="project" value="TreeGrafter"/>
</dbReference>
<evidence type="ECO:0000313" key="5">
    <source>
        <dbReference type="Proteomes" id="UP000552709"/>
    </source>
</evidence>
<dbReference type="Pfam" id="PF01156">
    <property type="entry name" value="IU_nuc_hydro"/>
    <property type="match status" value="1"/>
</dbReference>
<dbReference type="InterPro" id="IPR001910">
    <property type="entry name" value="Inosine/uridine_hydrolase_dom"/>
</dbReference>
<keyword evidence="2 4" id="KW-0326">Glycosidase</keyword>
<evidence type="ECO:0000256" key="2">
    <source>
        <dbReference type="ARBA" id="ARBA00023295"/>
    </source>
</evidence>
<dbReference type="SUPFAM" id="SSF53590">
    <property type="entry name" value="Nucleoside hydrolase"/>
    <property type="match status" value="1"/>
</dbReference>
<dbReference type="PANTHER" id="PTHR12304">
    <property type="entry name" value="INOSINE-URIDINE PREFERRING NUCLEOSIDE HYDROLASE"/>
    <property type="match status" value="1"/>
</dbReference>
<organism evidence="4 5">
    <name type="scientific">Deinococcus humi</name>
    <dbReference type="NCBI Taxonomy" id="662880"/>
    <lineage>
        <taxon>Bacteria</taxon>
        <taxon>Thermotogati</taxon>
        <taxon>Deinococcota</taxon>
        <taxon>Deinococci</taxon>
        <taxon>Deinococcales</taxon>
        <taxon>Deinococcaceae</taxon>
        <taxon>Deinococcus</taxon>
    </lineage>
</organism>
<gene>
    <name evidence="4" type="ORF">HNQ08_002630</name>
</gene>
<dbReference type="Gene3D" id="3.90.245.10">
    <property type="entry name" value="Ribonucleoside hydrolase-like"/>
    <property type="match status" value="1"/>
</dbReference>
<proteinExistence type="predicted"/>
<dbReference type="EMBL" id="JACHFL010000006">
    <property type="protein sequence ID" value="MBB5363524.1"/>
    <property type="molecule type" value="Genomic_DNA"/>
</dbReference>
<dbReference type="PROSITE" id="PS01247">
    <property type="entry name" value="IUNH"/>
    <property type="match status" value="1"/>
</dbReference>
<dbReference type="CDD" id="cd02649">
    <property type="entry name" value="nuc_hydro_CeIAG"/>
    <property type="match status" value="1"/>
</dbReference>
<dbReference type="InterPro" id="IPR036452">
    <property type="entry name" value="Ribo_hydro-like"/>
</dbReference>
<evidence type="ECO:0000259" key="3">
    <source>
        <dbReference type="Pfam" id="PF01156"/>
    </source>
</evidence>
<protein>
    <submittedName>
        <fullName evidence="4">Purine nucleosidase</fullName>
        <ecNumber evidence="4">3.2.2.1</ecNumber>
    </submittedName>
</protein>
<dbReference type="PANTHER" id="PTHR12304:SF4">
    <property type="entry name" value="URIDINE NUCLEOSIDASE"/>
    <property type="match status" value="1"/>
</dbReference>